<gene>
    <name evidence="2" type="ORF">ACFQRI_16450</name>
</gene>
<keyword evidence="3" id="KW-1185">Reference proteome</keyword>
<evidence type="ECO:0000313" key="2">
    <source>
        <dbReference type="EMBL" id="MFC7342995.1"/>
    </source>
</evidence>
<name>A0ABW2LNA7_9PSEU</name>
<dbReference type="Proteomes" id="UP001596504">
    <property type="component" value="Unassembled WGS sequence"/>
</dbReference>
<proteinExistence type="predicted"/>
<keyword evidence="1" id="KW-1133">Transmembrane helix</keyword>
<feature type="transmembrane region" description="Helical" evidence="1">
    <location>
        <begin position="68"/>
        <end position="92"/>
    </location>
</feature>
<feature type="transmembrane region" description="Helical" evidence="1">
    <location>
        <begin position="12"/>
        <end position="30"/>
    </location>
</feature>
<dbReference type="EMBL" id="JBHTCJ010000008">
    <property type="protein sequence ID" value="MFC7342995.1"/>
    <property type="molecule type" value="Genomic_DNA"/>
</dbReference>
<keyword evidence="1" id="KW-0812">Transmembrane</keyword>
<dbReference type="RefSeq" id="WP_380669466.1">
    <property type="nucleotide sequence ID" value="NZ_JBHTCJ010000008.1"/>
</dbReference>
<accession>A0ABW2LNA7</accession>
<reference evidence="3" key="1">
    <citation type="journal article" date="2019" name="Int. J. Syst. Evol. Microbiol.">
        <title>The Global Catalogue of Microorganisms (GCM) 10K type strain sequencing project: providing services to taxonomists for standard genome sequencing and annotation.</title>
        <authorList>
            <consortium name="The Broad Institute Genomics Platform"/>
            <consortium name="The Broad Institute Genome Sequencing Center for Infectious Disease"/>
            <person name="Wu L."/>
            <person name="Ma J."/>
        </authorList>
    </citation>
    <scope>NUCLEOTIDE SEQUENCE [LARGE SCALE GENOMIC DNA]</scope>
    <source>
        <strain evidence="3">WLHS5</strain>
    </source>
</reference>
<organism evidence="2 3">
    <name type="scientific">Saccharopolyspora griseoalba</name>
    <dbReference type="NCBI Taxonomy" id="1431848"/>
    <lineage>
        <taxon>Bacteria</taxon>
        <taxon>Bacillati</taxon>
        <taxon>Actinomycetota</taxon>
        <taxon>Actinomycetes</taxon>
        <taxon>Pseudonocardiales</taxon>
        <taxon>Pseudonocardiaceae</taxon>
        <taxon>Saccharopolyspora</taxon>
    </lineage>
</organism>
<evidence type="ECO:0000313" key="3">
    <source>
        <dbReference type="Proteomes" id="UP001596504"/>
    </source>
</evidence>
<feature type="transmembrane region" description="Helical" evidence="1">
    <location>
        <begin position="99"/>
        <end position="118"/>
    </location>
</feature>
<feature type="transmembrane region" description="Helical" evidence="1">
    <location>
        <begin position="179"/>
        <end position="201"/>
    </location>
</feature>
<evidence type="ECO:0000256" key="1">
    <source>
        <dbReference type="SAM" id="Phobius"/>
    </source>
</evidence>
<protein>
    <submittedName>
        <fullName evidence="2">Uncharacterized protein</fullName>
    </submittedName>
</protein>
<comment type="caution">
    <text evidence="2">The sequence shown here is derived from an EMBL/GenBank/DDBJ whole genome shotgun (WGS) entry which is preliminary data.</text>
</comment>
<keyword evidence="1" id="KW-0472">Membrane</keyword>
<sequence length="225" mass="23702">MERNLTAPGRVASVLLIAVLVGPTVAWWHHVVRMTTGCAGGYGNHRVTGELESASCTLSVAGAPVYRLGWLADLVTAAGLLLALLAAVLVLVQPARSALRAELALLPVPTLALAALLIREDGWAPPGIVRMTAGFLAEHAAAAEPPVDTPLVHTYGAEPYAAGWRIRVPGAGIFVPTPGLMWIFAVFVAVLLALGLALVVWRARFRPGPERLTARRPPGWSGSPR</sequence>